<keyword evidence="9" id="KW-1133">Transmembrane helix</keyword>
<dbReference type="SMART" id="SM00318">
    <property type="entry name" value="SNc"/>
    <property type="match status" value="1"/>
</dbReference>
<feature type="transmembrane region" description="Helical" evidence="9">
    <location>
        <begin position="102"/>
        <end position="121"/>
    </location>
</feature>
<dbReference type="STRING" id="586411.SAMN05216187_10883"/>
<dbReference type="PROSITE" id="PS01123">
    <property type="entry name" value="TNASE_1"/>
    <property type="match status" value="1"/>
</dbReference>
<dbReference type="RefSeq" id="WP_176760635.1">
    <property type="nucleotide sequence ID" value="NZ_FNFI01000008.1"/>
</dbReference>
<evidence type="ECO:0000256" key="6">
    <source>
        <dbReference type="ARBA" id="ARBA00030535"/>
    </source>
</evidence>
<keyword evidence="9" id="KW-0472">Membrane</keyword>
<feature type="compositionally biased region" description="Basic and acidic residues" evidence="8">
    <location>
        <begin position="424"/>
        <end position="436"/>
    </location>
</feature>
<dbReference type="AlphaFoldDB" id="A0A1G9BQR5"/>
<dbReference type="EMBL" id="FNFI01000008">
    <property type="protein sequence ID" value="SDK41743.1"/>
    <property type="molecule type" value="Genomic_DNA"/>
</dbReference>
<evidence type="ECO:0000313" key="11">
    <source>
        <dbReference type="EMBL" id="SDK41743.1"/>
    </source>
</evidence>
<dbReference type="Gene3D" id="2.40.50.90">
    <property type="match status" value="1"/>
</dbReference>
<evidence type="ECO:0000256" key="7">
    <source>
        <dbReference type="ARBA" id="ARBA00031238"/>
    </source>
</evidence>
<dbReference type="PROSITE" id="PS50830">
    <property type="entry name" value="TNASE_3"/>
    <property type="match status" value="1"/>
</dbReference>
<feature type="compositionally biased region" description="Polar residues" evidence="8">
    <location>
        <begin position="388"/>
        <end position="397"/>
    </location>
</feature>
<dbReference type="GO" id="GO:1990599">
    <property type="term" value="F:3' overhang single-stranded DNA endodeoxyribonuclease activity"/>
    <property type="evidence" value="ECO:0007669"/>
    <property type="project" value="UniProtKB-EC"/>
</dbReference>
<keyword evidence="4 11" id="KW-0255">Endonuclease</keyword>
<sequence>MSILFGLLIFVATISTAVLYGLAMHGHWSGKEDNRALWKPVFVLLGVSGILMLNRALVVEGASINEAFLILWVMVSIGMFISMASSRFYKLKYKEKGKFKKISRNAFIIGFVMFLLFAVTLPGSNVEENAAATESETVEKAETLADNNEKREDQQAAEAEKSAKEKAEQQEEIAQKKAAEKAQKAQAEQEAKQKAKQEEKERAEQEAKQKAEQERAKEEAASATAGLTAVTLYRVVDGDTVHVLDSDNNTLKLRLLLIDTPETVHPNKPVEAFGPEASARMTELLSSAEELHIEYDQGDQMDHYGRHLVYLYADGVSVHEIMLEEGLARVGYIYEQQRYLNDFRTSEQYAKDKQLGIWSLPNYVNTDGEGFNSEEEAVDEAPAPEGSSEVQPDSGTTEYFSNCKELNAVYPDGVAGNHSAYQPKMDRDKDNWACES</sequence>
<name>A0A1G9BQR5_9STAP</name>
<feature type="region of interest" description="Disordered" evidence="8">
    <location>
        <begin position="368"/>
        <end position="397"/>
    </location>
</feature>
<dbReference type="InterPro" id="IPR035437">
    <property type="entry name" value="SNase_OB-fold_sf"/>
</dbReference>
<evidence type="ECO:0000259" key="10">
    <source>
        <dbReference type="PROSITE" id="PS50830"/>
    </source>
</evidence>
<dbReference type="GO" id="GO:0003676">
    <property type="term" value="F:nucleic acid binding"/>
    <property type="evidence" value="ECO:0007669"/>
    <property type="project" value="InterPro"/>
</dbReference>
<evidence type="ECO:0000256" key="8">
    <source>
        <dbReference type="SAM" id="MobiDB-lite"/>
    </source>
</evidence>
<dbReference type="Proteomes" id="UP000242700">
    <property type="component" value="Unassembled WGS sequence"/>
</dbReference>
<feature type="transmembrane region" description="Helical" evidence="9">
    <location>
        <begin position="69"/>
        <end position="90"/>
    </location>
</feature>
<feature type="region of interest" description="Disordered" evidence="8">
    <location>
        <begin position="415"/>
        <end position="436"/>
    </location>
</feature>
<dbReference type="InterPro" id="IPR016071">
    <property type="entry name" value="Staphylococal_nuclease_OB-fold"/>
</dbReference>
<dbReference type="PANTHER" id="PTHR12302:SF3">
    <property type="entry name" value="SERINE_THREONINE-PROTEIN KINASE 31"/>
    <property type="match status" value="1"/>
</dbReference>
<dbReference type="EC" id="3.1.31.1" evidence="1"/>
<reference evidence="12" key="1">
    <citation type="submission" date="2016-10" db="EMBL/GenBank/DDBJ databases">
        <authorList>
            <person name="Varghese N."/>
            <person name="Submissions S."/>
        </authorList>
    </citation>
    <scope>NUCLEOTIDE SEQUENCE [LARGE SCALE GENOMIC DNA]</scope>
    <source>
        <strain evidence="12">CGMCC 1.8911</strain>
    </source>
</reference>
<dbReference type="InterPro" id="IPR002071">
    <property type="entry name" value="Thermonucl_AS"/>
</dbReference>
<keyword evidence="9" id="KW-0812">Transmembrane</keyword>
<feature type="compositionally biased region" description="Basic and acidic residues" evidence="8">
    <location>
        <begin position="137"/>
        <end position="220"/>
    </location>
</feature>
<accession>A0A1G9BQR5</accession>
<dbReference type="Pfam" id="PF05901">
    <property type="entry name" value="Excalibur"/>
    <property type="match status" value="1"/>
</dbReference>
<dbReference type="SUPFAM" id="SSF50199">
    <property type="entry name" value="Staphylococcal nuclease"/>
    <property type="match status" value="1"/>
</dbReference>
<dbReference type="Pfam" id="PF00565">
    <property type="entry name" value="SNase"/>
    <property type="match status" value="1"/>
</dbReference>
<evidence type="ECO:0000256" key="4">
    <source>
        <dbReference type="ARBA" id="ARBA00022759"/>
    </source>
</evidence>
<dbReference type="SMART" id="SM00894">
    <property type="entry name" value="Excalibur"/>
    <property type="match status" value="1"/>
</dbReference>
<protein>
    <recommendedName>
        <fullName evidence="2">Thermonuclease</fullName>
        <ecNumber evidence="1">3.1.31.1</ecNumber>
    </recommendedName>
    <alternativeName>
        <fullName evidence="7">Micrococcal nuclease</fullName>
    </alternativeName>
    <alternativeName>
        <fullName evidence="6">Staphylococcal nuclease</fullName>
    </alternativeName>
</protein>
<evidence type="ECO:0000256" key="5">
    <source>
        <dbReference type="ARBA" id="ARBA00022801"/>
    </source>
</evidence>
<keyword evidence="3" id="KW-0540">Nuclease</keyword>
<gene>
    <name evidence="11" type="ORF">SAMN05216187_10883</name>
</gene>
<proteinExistence type="predicted"/>
<dbReference type="InterPro" id="IPR008613">
    <property type="entry name" value="Excalibur_Ca-bd_domain"/>
</dbReference>
<feature type="domain" description="TNase-like" evidence="10">
    <location>
        <begin position="226"/>
        <end position="360"/>
    </location>
</feature>
<keyword evidence="5" id="KW-0378">Hydrolase</keyword>
<evidence type="ECO:0000256" key="1">
    <source>
        <dbReference type="ARBA" id="ARBA00011942"/>
    </source>
</evidence>
<organism evidence="11 12">
    <name type="scientific">Jeotgalicoccus aerolatus</name>
    <dbReference type="NCBI Taxonomy" id="709510"/>
    <lineage>
        <taxon>Bacteria</taxon>
        <taxon>Bacillati</taxon>
        <taxon>Bacillota</taxon>
        <taxon>Bacilli</taxon>
        <taxon>Bacillales</taxon>
        <taxon>Staphylococcaceae</taxon>
        <taxon>Jeotgalicoccus</taxon>
    </lineage>
</organism>
<evidence type="ECO:0000256" key="9">
    <source>
        <dbReference type="SAM" id="Phobius"/>
    </source>
</evidence>
<feature type="region of interest" description="Disordered" evidence="8">
    <location>
        <begin position="130"/>
        <end position="223"/>
    </location>
</feature>
<feature type="transmembrane region" description="Helical" evidence="9">
    <location>
        <begin position="6"/>
        <end position="24"/>
    </location>
</feature>
<dbReference type="PANTHER" id="PTHR12302">
    <property type="entry name" value="EBNA2 BINDING PROTEIN P100"/>
    <property type="match status" value="1"/>
</dbReference>
<evidence type="ECO:0000256" key="3">
    <source>
        <dbReference type="ARBA" id="ARBA00022722"/>
    </source>
</evidence>
<evidence type="ECO:0000313" key="12">
    <source>
        <dbReference type="Proteomes" id="UP000242700"/>
    </source>
</evidence>
<evidence type="ECO:0000256" key="2">
    <source>
        <dbReference type="ARBA" id="ARBA00016676"/>
    </source>
</evidence>
<feature type="transmembrane region" description="Helical" evidence="9">
    <location>
        <begin position="36"/>
        <end position="57"/>
    </location>
</feature>